<dbReference type="EMBL" id="ML145357">
    <property type="protein sequence ID" value="TBU51234.1"/>
    <property type="molecule type" value="Genomic_DNA"/>
</dbReference>
<dbReference type="Proteomes" id="UP000292082">
    <property type="component" value="Unassembled WGS sequence"/>
</dbReference>
<keyword evidence="3" id="KW-1185">Reference proteome</keyword>
<evidence type="ECO:0000313" key="3">
    <source>
        <dbReference type="Proteomes" id="UP000292082"/>
    </source>
</evidence>
<evidence type="ECO:0000313" key="2">
    <source>
        <dbReference type="EMBL" id="TBU51234.1"/>
    </source>
</evidence>
<sequence length="466" mass="50096">MSQRARWTMDGPPGSAFHELVVVPTLAPQLLRDGQVPEMPAAEGVPEGSNQAADTAANSAEAVAPPAGSVAPQIDTRLSRTFFIHVTTCYTTTIKNGRAEKREKHETSKSTTSAHPVLAVTRSAFITAALSAHLLQDRYDANVPNGPPMKVFWSGSPGGKTHAPVVQTDAEWQALQLQLGMVKASVGTVQVVFNLDGMSPWAKLKRPLSPSLHEEHGEITYGTAVPNVAAYSTEQTARKDAAKLIEKAWKCVVHQGICYIAPSLEHIQIHDVRLAQWSSAVVGGRPATDAPPEQLVALWSQKPSAVKARGRTGPHPAGAQPTAEVAGSAGDSGATVILTALLPLLTTVFERGLAQTAKPVAPVSDVAAAAPRSLHLASSPPPEVNEELTRCLEAFARERRIPFQLIDDAIMTLSDHSYTPDAIASVPIERLQELLPDFAEGQLYALKRYTDEWYSRIVTKRSRRSL</sequence>
<reference evidence="2 3" key="1">
    <citation type="submission" date="2019-01" db="EMBL/GenBank/DDBJ databases">
        <title>Draft genome sequences of three monokaryotic isolates of the white-rot basidiomycete fungus Dichomitus squalens.</title>
        <authorList>
            <consortium name="DOE Joint Genome Institute"/>
            <person name="Lopez S.C."/>
            <person name="Andreopoulos B."/>
            <person name="Pangilinan J."/>
            <person name="Lipzen A."/>
            <person name="Riley R."/>
            <person name="Ahrendt S."/>
            <person name="Ng V."/>
            <person name="Barry K."/>
            <person name="Daum C."/>
            <person name="Grigoriev I.V."/>
            <person name="Hilden K.S."/>
            <person name="Makela M.R."/>
            <person name="de Vries R.P."/>
        </authorList>
    </citation>
    <scope>NUCLEOTIDE SEQUENCE [LARGE SCALE GENOMIC DNA]</scope>
    <source>
        <strain evidence="2 3">CBS 464.89</strain>
    </source>
</reference>
<name>A0A4Q9NB75_9APHY</name>
<gene>
    <name evidence="2" type="ORF">BD310DRAFT_890996</name>
</gene>
<proteinExistence type="predicted"/>
<feature type="compositionally biased region" description="Low complexity" evidence="1">
    <location>
        <begin position="56"/>
        <end position="67"/>
    </location>
</feature>
<evidence type="ECO:0000256" key="1">
    <source>
        <dbReference type="SAM" id="MobiDB-lite"/>
    </source>
</evidence>
<protein>
    <submittedName>
        <fullName evidence="2">Uncharacterized protein</fullName>
    </submittedName>
</protein>
<dbReference type="AlphaFoldDB" id="A0A4Q9NB75"/>
<organism evidence="2 3">
    <name type="scientific">Dichomitus squalens</name>
    <dbReference type="NCBI Taxonomy" id="114155"/>
    <lineage>
        <taxon>Eukaryota</taxon>
        <taxon>Fungi</taxon>
        <taxon>Dikarya</taxon>
        <taxon>Basidiomycota</taxon>
        <taxon>Agaricomycotina</taxon>
        <taxon>Agaricomycetes</taxon>
        <taxon>Polyporales</taxon>
        <taxon>Polyporaceae</taxon>
        <taxon>Dichomitus</taxon>
    </lineage>
</organism>
<accession>A0A4Q9NB75</accession>
<feature type="region of interest" description="Disordered" evidence="1">
    <location>
        <begin position="39"/>
        <end position="69"/>
    </location>
</feature>
<feature type="region of interest" description="Disordered" evidence="1">
    <location>
        <begin position="306"/>
        <end position="326"/>
    </location>
</feature>